<dbReference type="Gene3D" id="3.40.228.10">
    <property type="entry name" value="Dimethylsulfoxide Reductase, domain 2"/>
    <property type="match status" value="1"/>
</dbReference>
<keyword evidence="4" id="KW-0560">Oxidoreductase</keyword>
<evidence type="ECO:0000313" key="9">
    <source>
        <dbReference type="EMBL" id="TJW11269.1"/>
    </source>
</evidence>
<dbReference type="InterPro" id="IPR050612">
    <property type="entry name" value="Prok_Mopterin_Oxidored"/>
</dbReference>
<accession>A0A3N0ABI9</accession>
<dbReference type="RefSeq" id="WP_123185144.1">
    <property type="nucleotide sequence ID" value="NZ_CANPEU010000004.1"/>
</dbReference>
<dbReference type="GO" id="GO:0016491">
    <property type="term" value="F:oxidoreductase activity"/>
    <property type="evidence" value="ECO:0007669"/>
    <property type="project" value="UniProtKB-KW"/>
</dbReference>
<feature type="domain" description="4Fe-4S Mo/W bis-MGD-type" evidence="7">
    <location>
        <begin position="50"/>
        <end position="107"/>
    </location>
</feature>
<dbReference type="Gene3D" id="2.40.40.20">
    <property type="match status" value="1"/>
</dbReference>
<dbReference type="InterPro" id="IPR009010">
    <property type="entry name" value="Asp_de-COase-like_dom_sf"/>
</dbReference>
<dbReference type="Proteomes" id="UP000530850">
    <property type="component" value="Unassembled WGS sequence"/>
</dbReference>
<dbReference type="Proteomes" id="UP000309454">
    <property type="component" value="Unassembled WGS sequence"/>
</dbReference>
<dbReference type="NCBIfam" id="TIGR01409">
    <property type="entry name" value="TAT_signal_seq"/>
    <property type="match status" value="1"/>
</dbReference>
<dbReference type="SUPFAM" id="SSF53706">
    <property type="entry name" value="Formate dehydrogenase/DMSO reductase, domains 1-3"/>
    <property type="match status" value="1"/>
</dbReference>
<evidence type="ECO:0000313" key="11">
    <source>
        <dbReference type="Proteomes" id="UP000530850"/>
    </source>
</evidence>
<keyword evidence="3" id="KW-0732">Signal</keyword>
<reference evidence="8 11" key="2">
    <citation type="submission" date="2020-08" db="EMBL/GenBank/DDBJ databases">
        <title>Sequencing the genomes of 1000 actinobacteria strains.</title>
        <authorList>
            <person name="Klenk H.-P."/>
        </authorList>
    </citation>
    <scope>NUCLEOTIDE SEQUENCE [LARGE SCALE GENOMIC DNA]</scope>
    <source>
        <strain evidence="8 11">DSM 22242</strain>
    </source>
</reference>
<keyword evidence="2" id="KW-0479">Metal-binding</keyword>
<dbReference type="GO" id="GO:0043546">
    <property type="term" value="F:molybdopterin cofactor binding"/>
    <property type="evidence" value="ECO:0007669"/>
    <property type="project" value="InterPro"/>
</dbReference>
<dbReference type="SUPFAM" id="SSF50692">
    <property type="entry name" value="ADC-like"/>
    <property type="match status" value="1"/>
</dbReference>
<dbReference type="PANTHER" id="PTHR43742">
    <property type="entry name" value="TRIMETHYLAMINE-N-OXIDE REDUCTASE"/>
    <property type="match status" value="1"/>
</dbReference>
<sequence>MTDSFISQHRLSRRGFLKTTAAAAGLLGAAGTGMLLAGGLQATAHAEPSETIARTYHQSHCGGMCALACTVRDGRLVKIQPNGVGNPDFQTICLKGISEISHIYGTGRVQAPLKRTGQRGAGEFERISWDQALDEITALIKDTQSAHGKDSLLVMATSEADFGFLGPMLGAQDGGLTGIDVGVGNGLDPATGLGGGFAMGAPEARDWQRSKLVLTVGSNYCESSLPNAFTFADAKEAGAHMVTVDPHYSTTACKSDEWIPIEPGTDAALFLGMASHILDKGLVDEQFVKLHTSLPFLVNATTGQLARHHGDAAIEVDEANFATNPNAGAGEIGPLAIGGNQAEGTTDGAAPAVPETGEQNPFYVIDGESGKVQRYDLCDNPQLEGSITLNGTEYVTAYSLLLETQRPYTTEWAAGVTGIPQQRIEALAEEYAEGPSSLALGWGGNDKMTNADISGHAAAVLVALTGNIGKPGAGVGVYVGPSYNGYGVALGGWAMPEDWAMIPSPVSLYDMPFKENNVHGAIFCGDFVAQHVAAMDNLTAWVDTLDFVVSIDPYFTEGAKWADYVLPATSRFEYDEPFGNVKGGYSQIVIQEKVIDPLFEAKTDLWITREIAKRLGLEAGLPPTATDRCNAVLASSPEPWVAELTVQQISEAGAVWPVPDRDTIREVVPDLVFPTISTRMDVYYDNLVDFGQELPQWEPCTEIADQELRRQFPLQLSNVRTRFRIHNQFYDADWLQLLYEPLIMVNPQDTESRGLVTGDTVRVFNNRGSFEVKVAANSAIRPGTARIYEAATALYNVAGNLQSTTNDTLIERGGALMCGPVIPFSDTLVQIEKA</sequence>
<comment type="similarity">
    <text evidence="1">Belongs to the prokaryotic molybdopterin-containing oxidoreductase family.</text>
</comment>
<evidence type="ECO:0000313" key="8">
    <source>
        <dbReference type="EMBL" id="MBB3171124.1"/>
    </source>
</evidence>
<evidence type="ECO:0000256" key="3">
    <source>
        <dbReference type="ARBA" id="ARBA00022729"/>
    </source>
</evidence>
<dbReference type="InterPro" id="IPR006963">
    <property type="entry name" value="Mopterin_OxRdtase_4Fe-4S_dom"/>
</dbReference>
<dbReference type="Pfam" id="PF00384">
    <property type="entry name" value="Molybdopterin"/>
    <property type="match status" value="1"/>
</dbReference>
<dbReference type="EMBL" id="SSTM01000002">
    <property type="protein sequence ID" value="TJW11269.1"/>
    <property type="molecule type" value="Genomic_DNA"/>
</dbReference>
<gene>
    <name evidence="9" type="ORF">E5982_03390</name>
    <name evidence="8" type="ORF">FHR31_000936</name>
</gene>
<evidence type="ECO:0000256" key="6">
    <source>
        <dbReference type="ARBA" id="ARBA00023014"/>
    </source>
</evidence>
<dbReference type="InterPro" id="IPR019546">
    <property type="entry name" value="TAT_signal_bac_arc"/>
</dbReference>
<evidence type="ECO:0000256" key="4">
    <source>
        <dbReference type="ARBA" id="ARBA00023002"/>
    </source>
</evidence>
<keyword evidence="5" id="KW-0408">Iron</keyword>
<dbReference type="Pfam" id="PF01568">
    <property type="entry name" value="Molydop_binding"/>
    <property type="match status" value="1"/>
</dbReference>
<dbReference type="InterPro" id="IPR006656">
    <property type="entry name" value="Mopterin_OxRdtase"/>
</dbReference>
<keyword evidence="10" id="KW-1185">Reference proteome</keyword>
<dbReference type="PANTHER" id="PTHR43742:SF6">
    <property type="entry name" value="OXIDOREDUCTASE YYAE-RELATED"/>
    <property type="match status" value="1"/>
</dbReference>
<name>A0A3N0ABI9_9ACTN</name>
<dbReference type="Gene3D" id="3.40.50.740">
    <property type="match status" value="2"/>
</dbReference>
<evidence type="ECO:0000256" key="1">
    <source>
        <dbReference type="ARBA" id="ARBA00010312"/>
    </source>
</evidence>
<dbReference type="AlphaFoldDB" id="A0A3N0ABI9"/>
<dbReference type="PROSITE" id="PS51318">
    <property type="entry name" value="TAT"/>
    <property type="match status" value="1"/>
</dbReference>
<dbReference type="InterPro" id="IPR006657">
    <property type="entry name" value="MoPterin_dinucl-bd_dom"/>
</dbReference>
<dbReference type="GO" id="GO:0051536">
    <property type="term" value="F:iron-sulfur cluster binding"/>
    <property type="evidence" value="ECO:0007669"/>
    <property type="project" value="UniProtKB-KW"/>
</dbReference>
<dbReference type="InterPro" id="IPR006311">
    <property type="entry name" value="TAT_signal"/>
</dbReference>
<organism evidence="8 11">
    <name type="scientific">Parvibacter caecicola</name>
    <dbReference type="NCBI Taxonomy" id="747645"/>
    <lineage>
        <taxon>Bacteria</taxon>
        <taxon>Bacillati</taxon>
        <taxon>Actinomycetota</taxon>
        <taxon>Coriobacteriia</taxon>
        <taxon>Coriobacteriales</taxon>
        <taxon>Coriobacteriaceae</taxon>
        <taxon>Parvibacter</taxon>
    </lineage>
</organism>
<keyword evidence="6" id="KW-0411">Iron-sulfur</keyword>
<reference evidence="9 10" key="1">
    <citation type="submission" date="2019-04" db="EMBL/GenBank/DDBJ databases">
        <title>Microbes associate with the intestines of laboratory mice.</title>
        <authorList>
            <person name="Navarre W."/>
            <person name="Wong E."/>
            <person name="Huang K.C."/>
            <person name="Tropini C."/>
            <person name="Ng K."/>
            <person name="Yu B."/>
        </authorList>
    </citation>
    <scope>NUCLEOTIDE SEQUENCE [LARGE SCALE GENOMIC DNA]</scope>
    <source>
        <strain evidence="9 10">NM48_B13</strain>
    </source>
</reference>
<dbReference type="GO" id="GO:0046872">
    <property type="term" value="F:metal ion binding"/>
    <property type="evidence" value="ECO:0007669"/>
    <property type="project" value="UniProtKB-KW"/>
</dbReference>
<dbReference type="EMBL" id="JACHYA010000002">
    <property type="protein sequence ID" value="MBB3171124.1"/>
    <property type="molecule type" value="Genomic_DNA"/>
</dbReference>
<evidence type="ECO:0000256" key="2">
    <source>
        <dbReference type="ARBA" id="ARBA00022723"/>
    </source>
</evidence>
<dbReference type="GeneID" id="93356449"/>
<dbReference type="OrthoDB" id="3196311at2"/>
<evidence type="ECO:0000259" key="7">
    <source>
        <dbReference type="PROSITE" id="PS51669"/>
    </source>
</evidence>
<comment type="caution">
    <text evidence="8">The sequence shown here is derived from an EMBL/GenBank/DDBJ whole genome shotgun (WGS) entry which is preliminary data.</text>
</comment>
<evidence type="ECO:0000256" key="5">
    <source>
        <dbReference type="ARBA" id="ARBA00023004"/>
    </source>
</evidence>
<protein>
    <submittedName>
        <fullName evidence="8">Molybdopterin-containing oxidoreductase family molybdopterin binding subunit</fullName>
    </submittedName>
    <submittedName>
        <fullName evidence="9">Twin-arginine translocation signal domain-containing protein</fullName>
    </submittedName>
</protein>
<proteinExistence type="inferred from homology"/>
<dbReference type="PROSITE" id="PS51669">
    <property type="entry name" value="4FE4S_MOW_BIS_MGD"/>
    <property type="match status" value="1"/>
</dbReference>
<evidence type="ECO:0000313" key="10">
    <source>
        <dbReference type="Proteomes" id="UP000309454"/>
    </source>
</evidence>
<dbReference type="Gene3D" id="2.20.25.90">
    <property type="entry name" value="ADC-like domains"/>
    <property type="match status" value="1"/>
</dbReference>